<evidence type="ECO:0000313" key="1">
    <source>
        <dbReference type="EMBL" id="GAG14302.1"/>
    </source>
</evidence>
<protein>
    <submittedName>
        <fullName evidence="1">Uncharacterized protein</fullName>
    </submittedName>
</protein>
<gene>
    <name evidence="1" type="ORF">S01H1_59453</name>
</gene>
<accession>X0VT25</accession>
<organism evidence="1">
    <name type="scientific">marine sediment metagenome</name>
    <dbReference type="NCBI Taxonomy" id="412755"/>
    <lineage>
        <taxon>unclassified sequences</taxon>
        <taxon>metagenomes</taxon>
        <taxon>ecological metagenomes</taxon>
    </lineage>
</organism>
<feature type="non-terminal residue" evidence="1">
    <location>
        <position position="1"/>
    </location>
</feature>
<sequence length="61" mass="6838">NRDLELNLAAIRYGDSRREAHAPQADIDQVLGVVGNDITQGKLEGDIRRMPRMPPPRNCIN</sequence>
<dbReference type="AlphaFoldDB" id="X0VT25"/>
<comment type="caution">
    <text evidence="1">The sequence shown here is derived from an EMBL/GenBank/DDBJ whole genome shotgun (WGS) entry which is preliminary data.</text>
</comment>
<proteinExistence type="predicted"/>
<dbReference type="EMBL" id="BARS01038884">
    <property type="protein sequence ID" value="GAG14302.1"/>
    <property type="molecule type" value="Genomic_DNA"/>
</dbReference>
<reference evidence="1" key="1">
    <citation type="journal article" date="2014" name="Front. Microbiol.">
        <title>High frequency of phylogenetically diverse reductive dehalogenase-homologous genes in deep subseafloor sedimentary metagenomes.</title>
        <authorList>
            <person name="Kawai M."/>
            <person name="Futagami T."/>
            <person name="Toyoda A."/>
            <person name="Takaki Y."/>
            <person name="Nishi S."/>
            <person name="Hori S."/>
            <person name="Arai W."/>
            <person name="Tsubouchi T."/>
            <person name="Morono Y."/>
            <person name="Uchiyama I."/>
            <person name="Ito T."/>
            <person name="Fujiyama A."/>
            <person name="Inagaki F."/>
            <person name="Takami H."/>
        </authorList>
    </citation>
    <scope>NUCLEOTIDE SEQUENCE</scope>
    <source>
        <strain evidence="1">Expedition CK06-06</strain>
    </source>
</reference>
<name>X0VT25_9ZZZZ</name>